<gene>
    <name evidence="1" type="ORF">ACFPOU_08385</name>
</gene>
<dbReference type="RefSeq" id="WP_379719420.1">
    <property type="nucleotide sequence ID" value="NZ_JBHSMS010000026.1"/>
</dbReference>
<keyword evidence="2" id="KW-1185">Reference proteome</keyword>
<comment type="caution">
    <text evidence="1">The sequence shown here is derived from an EMBL/GenBank/DDBJ whole genome shotgun (WGS) entry which is preliminary data.</text>
</comment>
<dbReference type="Proteomes" id="UP001596031">
    <property type="component" value="Unassembled WGS sequence"/>
</dbReference>
<evidence type="ECO:0000313" key="1">
    <source>
        <dbReference type="EMBL" id="MFC5511144.1"/>
    </source>
</evidence>
<proteinExistence type="predicted"/>
<organism evidence="1 2">
    <name type="scientific">Massilia jejuensis</name>
    <dbReference type="NCBI Taxonomy" id="648894"/>
    <lineage>
        <taxon>Bacteria</taxon>
        <taxon>Pseudomonadati</taxon>
        <taxon>Pseudomonadota</taxon>
        <taxon>Betaproteobacteria</taxon>
        <taxon>Burkholderiales</taxon>
        <taxon>Oxalobacteraceae</taxon>
        <taxon>Telluria group</taxon>
        <taxon>Massilia</taxon>
    </lineage>
</organism>
<dbReference type="EMBL" id="JBHSMS010000026">
    <property type="protein sequence ID" value="MFC5511144.1"/>
    <property type="molecule type" value="Genomic_DNA"/>
</dbReference>
<sequence length="93" mass="10316">MTDTPKYPDRWECVHLAKVMEGRADCQVSGRWLQFPEAALENPNGAGTHALMTVDVMTADIDGKVRKLCELVLAREDLLLILNRMPVVPLGSP</sequence>
<accession>A0ABW0PGU3</accession>
<reference evidence="2" key="1">
    <citation type="journal article" date="2019" name="Int. J. Syst. Evol. Microbiol.">
        <title>The Global Catalogue of Microorganisms (GCM) 10K type strain sequencing project: providing services to taxonomists for standard genome sequencing and annotation.</title>
        <authorList>
            <consortium name="The Broad Institute Genomics Platform"/>
            <consortium name="The Broad Institute Genome Sequencing Center for Infectious Disease"/>
            <person name="Wu L."/>
            <person name="Ma J."/>
        </authorList>
    </citation>
    <scope>NUCLEOTIDE SEQUENCE [LARGE SCALE GENOMIC DNA]</scope>
    <source>
        <strain evidence="2">CCUG 38813</strain>
    </source>
</reference>
<protein>
    <submittedName>
        <fullName evidence="1">Uncharacterized protein</fullName>
    </submittedName>
</protein>
<evidence type="ECO:0000313" key="2">
    <source>
        <dbReference type="Proteomes" id="UP001596031"/>
    </source>
</evidence>
<name>A0ABW0PGU3_9BURK</name>